<gene>
    <name evidence="2" type="ORF">AEK19_MT1820</name>
</gene>
<sequence length="63" mass="6847">MSGISCCSIHFLFSRLGFASSIGSSCFPFHFSFSFPHLGIRLGESMPLSTPLGMVRGFRGTLE</sequence>
<reference evidence="2" key="1">
    <citation type="submission" date="2017-03" db="EMBL/GenBank/DDBJ databases">
        <title>The mitochondrial genome of the carnivorous plant Utricularia reniformis (Lentibulariaceae): structure, comparative analysis and evolutionary landmarks.</title>
        <authorList>
            <person name="Silva S.R."/>
            <person name="Alvarenga D.O."/>
            <person name="Michael T.P."/>
            <person name="Miranda V.F.O."/>
            <person name="Varani A.M."/>
        </authorList>
    </citation>
    <scope>NUCLEOTIDE SEQUENCE</scope>
</reference>
<geneLocation type="mitochondrion" evidence="2"/>
<keyword evidence="1" id="KW-0732">Signal</keyword>
<proteinExistence type="predicted"/>
<feature type="signal peptide" evidence="1">
    <location>
        <begin position="1"/>
        <end position="19"/>
    </location>
</feature>
<name>A0A1Y0B3K0_9LAMI</name>
<evidence type="ECO:0000256" key="1">
    <source>
        <dbReference type="SAM" id="SignalP"/>
    </source>
</evidence>
<evidence type="ECO:0000313" key="2">
    <source>
        <dbReference type="EMBL" id="ART31991.1"/>
    </source>
</evidence>
<dbReference type="EMBL" id="KY774314">
    <property type="protein sequence ID" value="ART31991.1"/>
    <property type="molecule type" value="Genomic_DNA"/>
</dbReference>
<protein>
    <submittedName>
        <fullName evidence="2">Uncharacterized protein</fullName>
    </submittedName>
</protein>
<feature type="chain" id="PRO_5012824185" evidence="1">
    <location>
        <begin position="20"/>
        <end position="63"/>
    </location>
</feature>
<keyword evidence="2" id="KW-0496">Mitochondrion</keyword>
<dbReference type="AlphaFoldDB" id="A0A1Y0B3K0"/>
<accession>A0A1Y0B3K0</accession>
<organism evidence="2">
    <name type="scientific">Utricularia reniformis</name>
    <dbReference type="NCBI Taxonomy" id="192314"/>
    <lineage>
        <taxon>Eukaryota</taxon>
        <taxon>Viridiplantae</taxon>
        <taxon>Streptophyta</taxon>
        <taxon>Embryophyta</taxon>
        <taxon>Tracheophyta</taxon>
        <taxon>Spermatophyta</taxon>
        <taxon>Magnoliopsida</taxon>
        <taxon>eudicotyledons</taxon>
        <taxon>Gunneridae</taxon>
        <taxon>Pentapetalae</taxon>
        <taxon>asterids</taxon>
        <taxon>lamiids</taxon>
        <taxon>Lamiales</taxon>
        <taxon>Lentibulariaceae</taxon>
        <taxon>Utricularia</taxon>
    </lineage>
</organism>